<evidence type="ECO:0000313" key="1">
    <source>
        <dbReference type="EMBL" id="GEP99160.1"/>
    </source>
</evidence>
<dbReference type="EMBL" id="UGZE01000001">
    <property type="protein sequence ID" value="SUJ20147.1"/>
    <property type="molecule type" value="Genomic_DNA"/>
</dbReference>
<proteinExistence type="predicted"/>
<dbReference type="Pfam" id="PF05908">
    <property type="entry name" value="Gamma_PGA_hydro"/>
    <property type="match status" value="1"/>
</dbReference>
<dbReference type="AlphaFoldDB" id="A0A2T7BXU1"/>
<accession>A0A2T7BXU1</accession>
<dbReference type="Gene3D" id="3.40.630.100">
    <property type="entry name" value="Poly-gamma-glutamate hydrolase, zinc-binding motif"/>
    <property type="match status" value="1"/>
</dbReference>
<name>A0A2T7BXU1_9STAP</name>
<dbReference type="InterPro" id="IPR038128">
    <property type="entry name" value="Gamma_PGA_hydro_sf"/>
</dbReference>
<organism evidence="2 3">
    <name type="scientific">Staphylococcus arlettae</name>
    <dbReference type="NCBI Taxonomy" id="29378"/>
    <lineage>
        <taxon>Bacteria</taxon>
        <taxon>Bacillati</taxon>
        <taxon>Bacillota</taxon>
        <taxon>Bacilli</taxon>
        <taxon>Bacillales</taxon>
        <taxon>Staphylococcaceae</taxon>
        <taxon>Staphylococcus</taxon>
    </lineage>
</organism>
<dbReference type="InterPro" id="IPR008585">
    <property type="entry name" value="Gamma_PGA_hydro"/>
</dbReference>
<dbReference type="Proteomes" id="UP000321598">
    <property type="component" value="Unassembled WGS sequence"/>
</dbReference>
<keyword evidence="4" id="KW-1185">Reference proteome</keyword>
<dbReference type="OrthoDB" id="7721587at2"/>
<dbReference type="RefSeq" id="WP_002511016.1">
    <property type="nucleotide sequence ID" value="NZ_AP019698.1"/>
</dbReference>
<dbReference type="EMBL" id="BKAV01000001">
    <property type="protein sequence ID" value="GEP99160.1"/>
    <property type="molecule type" value="Genomic_DNA"/>
</dbReference>
<evidence type="ECO:0000313" key="4">
    <source>
        <dbReference type="Proteomes" id="UP000321598"/>
    </source>
</evidence>
<reference evidence="1 4" key="2">
    <citation type="submission" date="2019-07" db="EMBL/GenBank/DDBJ databases">
        <title>Whole genome shotgun sequence of Staphylococcus arlettae NBRC 109765.</title>
        <authorList>
            <person name="Hosoyama A."/>
            <person name="Uohara A."/>
            <person name="Ohji S."/>
            <person name="Ichikawa N."/>
        </authorList>
    </citation>
    <scope>NUCLEOTIDE SEQUENCE [LARGE SCALE GENOMIC DNA]</scope>
    <source>
        <strain evidence="1 4">NBRC 109765</strain>
    </source>
</reference>
<evidence type="ECO:0000313" key="2">
    <source>
        <dbReference type="EMBL" id="SUJ20147.1"/>
    </source>
</evidence>
<dbReference type="Proteomes" id="UP000254956">
    <property type="component" value="Unassembled WGS sequence"/>
</dbReference>
<protein>
    <submittedName>
        <fullName evidence="2">Phage-related replication protein</fullName>
    </submittedName>
</protein>
<reference evidence="2 3" key="1">
    <citation type="submission" date="2018-06" db="EMBL/GenBank/DDBJ databases">
        <authorList>
            <consortium name="Pathogen Informatics"/>
            <person name="Doyle S."/>
        </authorList>
    </citation>
    <scope>NUCLEOTIDE SEQUENCE [LARGE SCALE GENOMIC DNA]</scope>
    <source>
        <strain evidence="2 3">NCTC12413</strain>
    </source>
</reference>
<evidence type="ECO:0000313" key="3">
    <source>
        <dbReference type="Proteomes" id="UP000254956"/>
    </source>
</evidence>
<dbReference type="STRING" id="1212545.SARL_11701"/>
<dbReference type="GeneID" id="97287967"/>
<gene>
    <name evidence="2" type="ORF">NCTC12413_01619</name>
    <name evidence="1" type="ORF">SAR03_01980</name>
</gene>
<sequence length="206" mass="23458">MVDKYTSMTELFQQTSAQEDWEIETINRDSHVLVAAIHGGAIERGTSEIAQLIAQLGGYDYYSFNAIRPNKNHELHVTANHFDDPLLLSMVREKEHALSIHGCMGDKPEIYIGGKDSTYIERIKSKLTAQGVVVKDAPSPIAGKHADNFVNQSKRQQGIQLELTVAFRKALFKNRQFKEQDRVNKDNWAPFMYQIAQALVEVYQYE</sequence>